<protein>
    <submittedName>
        <fullName evidence="4">Histidine kinase</fullName>
    </submittedName>
</protein>
<dbReference type="InterPro" id="IPR005467">
    <property type="entry name" value="His_kinase_dom"/>
</dbReference>
<gene>
    <name evidence="4" type="ordered locus">Amet_2279</name>
</gene>
<dbReference type="HOGENOM" id="CLU_125323_0_0_9"/>
<dbReference type="SMART" id="SM00387">
    <property type="entry name" value="HATPase_c"/>
    <property type="match status" value="1"/>
</dbReference>
<sequence length="181" mass="20540">MKELSLHILDIAQNSIAAKAKKIEIHIWEDLENNQLRIKISDDGNGMDAKLAKRAVDPFCTSRNTRRVGMGLPLLKLAANQCNGDLELQSQKGVGTTVEVCFQYDHIDRVPLGNMVDTMLILIGSDDQIDYIYTHYYKNKIFFLDTKEVKKQLGDVPITNVNVVTFLKEYIEEGLKELVKI</sequence>
<dbReference type="InterPro" id="IPR003594">
    <property type="entry name" value="HATPase_dom"/>
</dbReference>
<dbReference type="OrthoDB" id="9797586at2"/>
<evidence type="ECO:0000259" key="3">
    <source>
        <dbReference type="PROSITE" id="PS50109"/>
    </source>
</evidence>
<evidence type="ECO:0000313" key="5">
    <source>
        <dbReference type="Proteomes" id="UP000001572"/>
    </source>
</evidence>
<keyword evidence="1 4" id="KW-0418">Kinase</keyword>
<reference evidence="5" key="1">
    <citation type="journal article" date="2016" name="Genome Announc.">
        <title>Complete genome sequence of Alkaliphilus metalliredigens strain QYMF, an alkaliphilic and metal-reducing bacterium isolated from borax-contaminated leachate ponds.</title>
        <authorList>
            <person name="Hwang C."/>
            <person name="Copeland A."/>
            <person name="Lucas S."/>
            <person name="Lapidus A."/>
            <person name="Barry K."/>
            <person name="Detter J.C."/>
            <person name="Glavina Del Rio T."/>
            <person name="Hammon N."/>
            <person name="Israni S."/>
            <person name="Dalin E."/>
            <person name="Tice H."/>
            <person name="Pitluck S."/>
            <person name="Chertkov O."/>
            <person name="Brettin T."/>
            <person name="Bruce D."/>
            <person name="Han C."/>
            <person name="Schmutz J."/>
            <person name="Larimer F."/>
            <person name="Land M.L."/>
            <person name="Hauser L."/>
            <person name="Kyrpides N."/>
            <person name="Mikhailova N."/>
            <person name="Ye Q."/>
            <person name="Zhou J."/>
            <person name="Richardson P."/>
            <person name="Fields M.W."/>
        </authorList>
    </citation>
    <scope>NUCLEOTIDE SEQUENCE [LARGE SCALE GENOMIC DNA]</scope>
    <source>
        <strain evidence="5">QYMF</strain>
    </source>
</reference>
<dbReference type="Pfam" id="PF02518">
    <property type="entry name" value="HATPase_c"/>
    <property type="match status" value="1"/>
</dbReference>
<keyword evidence="1 4" id="KW-0808">Transferase</keyword>
<accession>A6TQG8</accession>
<dbReference type="RefSeq" id="WP_012063411.1">
    <property type="nucleotide sequence ID" value="NC_009633.1"/>
</dbReference>
<dbReference type="EMBL" id="CP000724">
    <property type="protein sequence ID" value="ABR48436.1"/>
    <property type="molecule type" value="Genomic_DNA"/>
</dbReference>
<dbReference type="GO" id="GO:0000160">
    <property type="term" value="P:phosphorelay signal transduction system"/>
    <property type="evidence" value="ECO:0007669"/>
    <property type="project" value="UniProtKB-KW"/>
</dbReference>
<keyword evidence="2" id="KW-0902">Two-component regulatory system</keyword>
<dbReference type="Gene3D" id="3.30.565.10">
    <property type="entry name" value="Histidine kinase-like ATPase, C-terminal domain"/>
    <property type="match status" value="1"/>
</dbReference>
<dbReference type="eggNOG" id="COG3290">
    <property type="taxonomic scope" value="Bacteria"/>
</dbReference>
<dbReference type="GO" id="GO:0016301">
    <property type="term" value="F:kinase activity"/>
    <property type="evidence" value="ECO:0007669"/>
    <property type="project" value="UniProtKB-KW"/>
</dbReference>
<dbReference type="PANTHER" id="PTHR43065">
    <property type="entry name" value="SENSOR HISTIDINE KINASE"/>
    <property type="match status" value="1"/>
</dbReference>
<dbReference type="AlphaFoldDB" id="A6TQG8"/>
<proteinExistence type="predicted"/>
<dbReference type="KEGG" id="amt:Amet_2279"/>
<dbReference type="PANTHER" id="PTHR43065:SF29">
    <property type="entry name" value="SENSOR PROTEIN KINASE FLES"/>
    <property type="match status" value="1"/>
</dbReference>
<evidence type="ECO:0000313" key="4">
    <source>
        <dbReference type="EMBL" id="ABR48436.1"/>
    </source>
</evidence>
<dbReference type="InterPro" id="IPR036890">
    <property type="entry name" value="HATPase_C_sf"/>
</dbReference>
<evidence type="ECO:0000256" key="1">
    <source>
        <dbReference type="ARBA" id="ARBA00022777"/>
    </source>
</evidence>
<feature type="domain" description="Histidine kinase" evidence="3">
    <location>
        <begin position="1"/>
        <end position="106"/>
    </location>
</feature>
<organism evidence="4 5">
    <name type="scientific">Alkaliphilus metalliredigens (strain QYMF)</name>
    <dbReference type="NCBI Taxonomy" id="293826"/>
    <lineage>
        <taxon>Bacteria</taxon>
        <taxon>Bacillati</taxon>
        <taxon>Bacillota</taxon>
        <taxon>Clostridia</taxon>
        <taxon>Peptostreptococcales</taxon>
        <taxon>Natronincolaceae</taxon>
        <taxon>Alkaliphilus</taxon>
    </lineage>
</organism>
<dbReference type="SUPFAM" id="SSF55874">
    <property type="entry name" value="ATPase domain of HSP90 chaperone/DNA topoisomerase II/histidine kinase"/>
    <property type="match status" value="1"/>
</dbReference>
<dbReference type="STRING" id="293826.Amet_2279"/>
<name>A6TQG8_ALKMQ</name>
<dbReference type="Proteomes" id="UP000001572">
    <property type="component" value="Chromosome"/>
</dbReference>
<keyword evidence="5" id="KW-1185">Reference proteome</keyword>
<evidence type="ECO:0000256" key="2">
    <source>
        <dbReference type="ARBA" id="ARBA00023012"/>
    </source>
</evidence>
<dbReference type="PROSITE" id="PS50109">
    <property type="entry name" value="HIS_KIN"/>
    <property type="match status" value="1"/>
</dbReference>